<feature type="domain" description="Signal transduction histidine kinase dimerisation/phosphoacceptor" evidence="5">
    <location>
        <begin position="380"/>
        <end position="450"/>
    </location>
</feature>
<evidence type="ECO:0000256" key="2">
    <source>
        <dbReference type="ARBA" id="ARBA00012438"/>
    </source>
</evidence>
<keyword evidence="7" id="KW-1185">Reference proteome</keyword>
<dbReference type="EMBL" id="ADMG01000046">
    <property type="protein sequence ID" value="EKB30325.1"/>
    <property type="molecule type" value="Genomic_DNA"/>
</dbReference>
<feature type="transmembrane region" description="Helical" evidence="4">
    <location>
        <begin position="326"/>
        <end position="345"/>
    </location>
</feature>
<gene>
    <name evidence="6" type="ORF">HMPREF9465_02062</name>
</gene>
<dbReference type="AlphaFoldDB" id="K1JFG8"/>
<dbReference type="CDD" id="cd00082">
    <property type="entry name" value="HisKA"/>
    <property type="match status" value="1"/>
</dbReference>
<feature type="compositionally biased region" description="Basic and acidic residues" evidence="3">
    <location>
        <begin position="496"/>
        <end position="507"/>
    </location>
</feature>
<evidence type="ECO:0000313" key="6">
    <source>
        <dbReference type="EMBL" id="EKB30325.1"/>
    </source>
</evidence>
<dbReference type="Gene3D" id="1.10.287.130">
    <property type="match status" value="1"/>
</dbReference>
<feature type="compositionally biased region" description="Basic residues" evidence="3">
    <location>
        <begin position="479"/>
        <end position="495"/>
    </location>
</feature>
<dbReference type="STRING" id="742823.HMPREF9465_02062"/>
<reference evidence="6 7" key="1">
    <citation type="submission" date="2012-05" db="EMBL/GenBank/DDBJ databases">
        <title>The Genome Sequence of Sutterella wadsworthensis 2_1_59BFAA.</title>
        <authorList>
            <consortium name="The Broad Institute Genome Sequencing Platform"/>
            <person name="Earl A."/>
            <person name="Ward D."/>
            <person name="Feldgarden M."/>
            <person name="Gevers D."/>
            <person name="Daigneault M."/>
            <person name="Strauss J."/>
            <person name="Allen-Vercoe E."/>
            <person name="Walker B."/>
            <person name="Young S.K."/>
            <person name="Zeng Q."/>
            <person name="Gargeya S."/>
            <person name="Fitzgerald M."/>
            <person name="Haas B."/>
            <person name="Abouelleil A."/>
            <person name="Alvarado L."/>
            <person name="Arachchi H.M."/>
            <person name="Berlin A.M."/>
            <person name="Chapman S.B."/>
            <person name="Goldberg J."/>
            <person name="Griggs A."/>
            <person name="Gujja S."/>
            <person name="Hansen M."/>
            <person name="Howarth C."/>
            <person name="Imamovic A."/>
            <person name="Larimer J."/>
            <person name="McCowen C."/>
            <person name="Montmayeur A."/>
            <person name="Murphy C."/>
            <person name="Neiman D."/>
            <person name="Pearson M."/>
            <person name="Priest M."/>
            <person name="Roberts A."/>
            <person name="Saif S."/>
            <person name="Shea T."/>
            <person name="Sisk P."/>
            <person name="Sykes S."/>
            <person name="Wortman J."/>
            <person name="Nusbaum C."/>
            <person name="Birren B."/>
        </authorList>
    </citation>
    <scope>NUCLEOTIDE SEQUENCE [LARGE SCALE GENOMIC DNA]</scope>
    <source>
        <strain evidence="6 7">2_1_59BFAA</strain>
    </source>
</reference>
<dbReference type="Pfam" id="PF00512">
    <property type="entry name" value="HisKA"/>
    <property type="match status" value="1"/>
</dbReference>
<comment type="catalytic activity">
    <reaction evidence="1">
        <text>ATP + protein L-histidine = ADP + protein N-phospho-L-histidine.</text>
        <dbReference type="EC" id="2.7.13.3"/>
    </reaction>
</comment>
<dbReference type="InterPro" id="IPR003661">
    <property type="entry name" value="HisK_dim/P_dom"/>
</dbReference>
<feature type="compositionally biased region" description="Basic residues" evidence="3">
    <location>
        <begin position="512"/>
        <end position="523"/>
    </location>
</feature>
<dbReference type="SMART" id="SM00388">
    <property type="entry name" value="HisKA"/>
    <property type="match status" value="1"/>
</dbReference>
<evidence type="ECO:0000256" key="3">
    <source>
        <dbReference type="SAM" id="MobiDB-lite"/>
    </source>
</evidence>
<organism evidence="6 7">
    <name type="scientific">Sutterella wadsworthensis 2_1_59BFAA</name>
    <dbReference type="NCBI Taxonomy" id="742823"/>
    <lineage>
        <taxon>Bacteria</taxon>
        <taxon>Pseudomonadati</taxon>
        <taxon>Pseudomonadota</taxon>
        <taxon>Betaproteobacteria</taxon>
        <taxon>Burkholderiales</taxon>
        <taxon>Sutterellaceae</taxon>
        <taxon>Sutterella</taxon>
    </lineage>
</organism>
<accession>K1JFG8</accession>
<comment type="caution">
    <text evidence="6">The sequence shown here is derived from an EMBL/GenBank/DDBJ whole genome shotgun (WGS) entry which is preliminary data.</text>
</comment>
<evidence type="ECO:0000259" key="5">
    <source>
        <dbReference type="SMART" id="SM00388"/>
    </source>
</evidence>
<dbReference type="HOGENOM" id="CLU_520666_0_0_4"/>
<keyword evidence="4" id="KW-1133">Transmembrane helix</keyword>
<dbReference type="Proteomes" id="UP000005835">
    <property type="component" value="Unassembled WGS sequence"/>
</dbReference>
<keyword evidence="4" id="KW-0472">Membrane</keyword>
<evidence type="ECO:0000256" key="4">
    <source>
        <dbReference type="SAM" id="Phobius"/>
    </source>
</evidence>
<evidence type="ECO:0000256" key="1">
    <source>
        <dbReference type="ARBA" id="ARBA00000085"/>
    </source>
</evidence>
<dbReference type="GO" id="GO:0000155">
    <property type="term" value="F:phosphorelay sensor kinase activity"/>
    <property type="evidence" value="ECO:0007669"/>
    <property type="project" value="InterPro"/>
</dbReference>
<sequence>MRSTMISQSRTPAGILRTLTAILCLAAILMSVTGSSAWAAPRVVRVVGIQDGISDSQADYFRRTIAELNDLTEDRIFVTRPIPAASSLDLNAYQGLDFAIVSPRVFALLERYNGFIPMASLSVDIPDCEPGAELRPVVSALVFATPDADEDGLAKPHLSDIAGETVTVVKGDEVDTTFLLQNELSSRRLAPVKVRVASDGGTPSEIIRRAVERGDKLFAVSTDLLRETSSDLFSGFVKVDMRVDDETGLVSSVTPMPGRVFAAGLSVARMGLLEFAATLFALDIAPDIRWVRPADYRSVHLAAERMRDPVYMSYQTKTLLEEMREHAAWVILAAAILIGMIWHSVAAERLVRRRSAELMETVKRQQASERQCEALERMTAVSQMSNIVAHELRQPLAAVTNFAMGVRRRIANGTLTADSLEFALGRILAENERASDIVEHVRDYARKRRRQITPVDLTQMSAIDARLQRQGLLRVRGARRPLRRGRFARNRTRAQKPREECGRERRTGGRGAPRRFGGRKDRR</sequence>
<dbReference type="SUPFAM" id="SSF47384">
    <property type="entry name" value="Homodimeric domain of signal transducing histidine kinase"/>
    <property type="match status" value="1"/>
</dbReference>
<dbReference type="InterPro" id="IPR036097">
    <property type="entry name" value="HisK_dim/P_sf"/>
</dbReference>
<dbReference type="PATRIC" id="fig|742823.3.peg.2065"/>
<proteinExistence type="predicted"/>
<name>K1JFG8_9BURK</name>
<evidence type="ECO:0000313" key="7">
    <source>
        <dbReference type="Proteomes" id="UP000005835"/>
    </source>
</evidence>
<dbReference type="EC" id="2.7.13.3" evidence="2"/>
<keyword evidence="4" id="KW-0812">Transmembrane</keyword>
<dbReference type="eggNOG" id="COG4191">
    <property type="taxonomic scope" value="Bacteria"/>
</dbReference>
<feature type="region of interest" description="Disordered" evidence="3">
    <location>
        <begin position="479"/>
        <end position="523"/>
    </location>
</feature>
<protein>
    <recommendedName>
        <fullName evidence="2">histidine kinase</fullName>
        <ecNumber evidence="2">2.7.13.3</ecNumber>
    </recommendedName>
</protein>